<comment type="caution">
    <text evidence="1">The sequence shown here is derived from an EMBL/GenBank/DDBJ whole genome shotgun (WGS) entry which is preliminary data.</text>
</comment>
<dbReference type="OrthoDB" id="5168853at2"/>
<evidence type="ECO:0000313" key="2">
    <source>
        <dbReference type="Proteomes" id="UP000267536"/>
    </source>
</evidence>
<evidence type="ECO:0000313" key="1">
    <source>
        <dbReference type="EMBL" id="RPA58935.1"/>
    </source>
</evidence>
<dbReference type="Pfam" id="PF13738">
    <property type="entry name" value="Pyr_redox_3"/>
    <property type="match status" value="1"/>
</dbReference>
<dbReference type="Gene3D" id="3.50.50.60">
    <property type="entry name" value="FAD/NAD(P)-binding domain"/>
    <property type="match status" value="2"/>
</dbReference>
<dbReference type="InterPro" id="IPR051209">
    <property type="entry name" value="FAD-bind_Monooxygenase_sf"/>
</dbReference>
<name>A0A3N4G9I5_9ACTN</name>
<dbReference type="PANTHER" id="PTHR42877:SF4">
    <property type="entry name" value="FAD_NAD(P)-BINDING DOMAIN-CONTAINING PROTEIN-RELATED"/>
    <property type="match status" value="1"/>
</dbReference>
<dbReference type="EMBL" id="RKMH01000010">
    <property type="protein sequence ID" value="RPA58935.1"/>
    <property type="molecule type" value="Genomic_DNA"/>
</dbReference>
<dbReference type="InterPro" id="IPR036188">
    <property type="entry name" value="FAD/NAD-bd_sf"/>
</dbReference>
<dbReference type="AlphaFoldDB" id="A0A3N4G9I5"/>
<sequence length="498" mass="54720">MSTNPVTEPDVLIVGVGFGGLAALHRLRTDHPDLAVLAVERAESPGGVWRDNSYPGAACDVPTSLYSLSFADNPDWSHTYGRRAEIKNYAESVAAAFADQIRYECEVLCATWDSDDHRWIVETSEGPIRTRFLIAAPGALSAPTTPAIPGLDKYEGTVFHTAAWNHAHDLTDRRVAVVGSGASAIQVAPEIVDKVAELVVFQRTPSWVIPRVDRTIGPMQRAVYRRFPKAHRAVRKLTWLTHEFHVFAMAHHHRVLRAFRALSLAHLRRQVTDPELRRRLTPDFTIGCKRILISNRWYPALAHPRTRVTGALSSLTPTGAVSADGTEFDVDTVIFATGFTPTSPPLAKVIVGRDGRRLDEVWHGSPSAYRGVEVPDFPNLFLLYGPNTNLGHSSIILMLEAQAYYIGQALTHLKAVDAPTVEVTEAAHDAYVADIDAQLSGTVWNSGGCGSWYIDSTGRNSVMWPTYTGTYRRMMSHFAPADHVIGVPGPVRGPLARS</sequence>
<dbReference type="RefSeq" id="WP_123930989.1">
    <property type="nucleotide sequence ID" value="NZ_JBPSDP010000010.1"/>
</dbReference>
<dbReference type="Proteomes" id="UP000267536">
    <property type="component" value="Unassembled WGS sequence"/>
</dbReference>
<protein>
    <submittedName>
        <fullName evidence="1">NAD(P)/FAD-dependent oxidoreductase</fullName>
    </submittedName>
</protein>
<dbReference type="SUPFAM" id="SSF51905">
    <property type="entry name" value="FAD/NAD(P)-binding domain"/>
    <property type="match status" value="2"/>
</dbReference>
<organism evidence="1 2">
    <name type="scientific">Gordonia oryzae</name>
    <dbReference type="NCBI Taxonomy" id="2487349"/>
    <lineage>
        <taxon>Bacteria</taxon>
        <taxon>Bacillati</taxon>
        <taxon>Actinomycetota</taxon>
        <taxon>Actinomycetes</taxon>
        <taxon>Mycobacteriales</taxon>
        <taxon>Gordoniaceae</taxon>
        <taxon>Gordonia</taxon>
    </lineage>
</organism>
<dbReference type="PANTHER" id="PTHR42877">
    <property type="entry name" value="L-ORNITHINE N(5)-MONOOXYGENASE-RELATED"/>
    <property type="match status" value="1"/>
</dbReference>
<keyword evidence="2" id="KW-1185">Reference proteome</keyword>
<accession>A0A3N4G9I5</accession>
<reference evidence="1 2" key="1">
    <citation type="submission" date="2018-11" db="EMBL/GenBank/DDBJ databases">
        <title>Draft genome sequence of Gordonia sp. RS15-1S isolated from rice stems.</title>
        <authorList>
            <person name="Muangham S."/>
        </authorList>
    </citation>
    <scope>NUCLEOTIDE SEQUENCE [LARGE SCALE GENOMIC DNA]</scope>
    <source>
        <strain evidence="1 2">RS15-1S</strain>
    </source>
</reference>
<gene>
    <name evidence="1" type="ORF">EF294_13905</name>
</gene>
<proteinExistence type="predicted"/>